<dbReference type="InterPro" id="IPR036890">
    <property type="entry name" value="HATPase_C_sf"/>
</dbReference>
<dbReference type="Pfam" id="PF07730">
    <property type="entry name" value="HisKA_3"/>
    <property type="match status" value="1"/>
</dbReference>
<dbReference type="InterPro" id="IPR011712">
    <property type="entry name" value="Sig_transdc_His_kin_sub3_dim/P"/>
</dbReference>
<protein>
    <recommendedName>
        <fullName evidence="2">histidine kinase</fullName>
        <ecNumber evidence="2">2.7.13.3</ecNumber>
    </recommendedName>
</protein>
<gene>
    <name evidence="9" type="ORF">SAMN05421543_106202</name>
</gene>
<proteinExistence type="predicted"/>
<dbReference type="CDD" id="cd16917">
    <property type="entry name" value="HATPase_UhpB-NarQ-NarX-like"/>
    <property type="match status" value="1"/>
</dbReference>
<evidence type="ECO:0000256" key="4">
    <source>
        <dbReference type="ARBA" id="ARBA00022741"/>
    </source>
</evidence>
<evidence type="ECO:0000256" key="2">
    <source>
        <dbReference type="ARBA" id="ARBA00012438"/>
    </source>
</evidence>
<evidence type="ECO:0000313" key="10">
    <source>
        <dbReference type="Proteomes" id="UP000183508"/>
    </source>
</evidence>
<dbReference type="PANTHER" id="PTHR24421">
    <property type="entry name" value="NITRATE/NITRITE SENSOR PROTEIN NARX-RELATED"/>
    <property type="match status" value="1"/>
</dbReference>
<keyword evidence="6" id="KW-0067">ATP-binding</keyword>
<dbReference type="InterPro" id="IPR003594">
    <property type="entry name" value="HATPase_dom"/>
</dbReference>
<evidence type="ECO:0000256" key="3">
    <source>
        <dbReference type="ARBA" id="ARBA00022679"/>
    </source>
</evidence>
<reference evidence="10" key="1">
    <citation type="submission" date="2016-10" db="EMBL/GenBank/DDBJ databases">
        <authorList>
            <person name="Varghese N."/>
        </authorList>
    </citation>
    <scope>NUCLEOTIDE SEQUENCE [LARGE SCALE GENOMIC DNA]</scope>
    <source>
        <strain evidence="10">DSM 17980</strain>
    </source>
</reference>
<dbReference type="GO" id="GO:0000155">
    <property type="term" value="F:phosphorelay sensor kinase activity"/>
    <property type="evidence" value="ECO:0007669"/>
    <property type="project" value="InterPro"/>
</dbReference>
<dbReference type="GO" id="GO:0016020">
    <property type="term" value="C:membrane"/>
    <property type="evidence" value="ECO:0007669"/>
    <property type="project" value="InterPro"/>
</dbReference>
<sequence length="223" mass="24950">MKHGELPVYDRTDQAIRLIEEERRRIARDLHDGPAQDITNVSMRLEIIQRMLKTTPELAEAELARLNSRVIGIVNSIRRLIYDLRPVAIDEVGLVKAVTELCCRLQDDWHLTIDLTVAPDVHDNFAPAKQVAIYRLVQEVFQNIHKHAAASRVQVSLTRCGPELFIRIQDDGKGFDPTSIPAGRYGIAGMRERAAYLGGRLVIQSAPGQGSQFTFGIPVYGEG</sequence>
<dbReference type="Gene3D" id="3.30.565.10">
    <property type="entry name" value="Histidine kinase-like ATPase, C-terminal domain"/>
    <property type="match status" value="1"/>
</dbReference>
<evidence type="ECO:0000256" key="5">
    <source>
        <dbReference type="ARBA" id="ARBA00022777"/>
    </source>
</evidence>
<dbReference type="InterPro" id="IPR005467">
    <property type="entry name" value="His_kinase_dom"/>
</dbReference>
<evidence type="ECO:0000256" key="6">
    <source>
        <dbReference type="ARBA" id="ARBA00022840"/>
    </source>
</evidence>
<evidence type="ECO:0000313" key="9">
    <source>
        <dbReference type="EMBL" id="SFU71923.1"/>
    </source>
</evidence>
<comment type="catalytic activity">
    <reaction evidence="1">
        <text>ATP + protein L-histidine = ADP + protein N-phospho-L-histidine.</text>
        <dbReference type="EC" id="2.7.13.3"/>
    </reaction>
</comment>
<evidence type="ECO:0000256" key="7">
    <source>
        <dbReference type="ARBA" id="ARBA00023012"/>
    </source>
</evidence>
<keyword evidence="4" id="KW-0547">Nucleotide-binding</keyword>
<dbReference type="InterPro" id="IPR050482">
    <property type="entry name" value="Sensor_HK_TwoCompSys"/>
</dbReference>
<dbReference type="Gene3D" id="1.20.5.1930">
    <property type="match status" value="1"/>
</dbReference>
<dbReference type="GO" id="GO:0005524">
    <property type="term" value="F:ATP binding"/>
    <property type="evidence" value="ECO:0007669"/>
    <property type="project" value="UniProtKB-KW"/>
</dbReference>
<dbReference type="SUPFAM" id="SSF55874">
    <property type="entry name" value="ATPase domain of HSP90 chaperone/DNA topoisomerase II/histidine kinase"/>
    <property type="match status" value="1"/>
</dbReference>
<accession>A0A1I7IG52</accession>
<dbReference type="RefSeq" id="WP_074951159.1">
    <property type="nucleotide sequence ID" value="NZ_FPBV01000006.1"/>
</dbReference>
<organism evidence="9 10">
    <name type="scientific">Alicyclobacillus macrosporangiidus</name>
    <dbReference type="NCBI Taxonomy" id="392015"/>
    <lineage>
        <taxon>Bacteria</taxon>
        <taxon>Bacillati</taxon>
        <taxon>Bacillota</taxon>
        <taxon>Bacilli</taxon>
        <taxon>Bacillales</taxon>
        <taxon>Alicyclobacillaceae</taxon>
        <taxon>Alicyclobacillus</taxon>
    </lineage>
</organism>
<dbReference type="EMBL" id="FPBV01000006">
    <property type="protein sequence ID" value="SFU71923.1"/>
    <property type="molecule type" value="Genomic_DNA"/>
</dbReference>
<feature type="domain" description="Histidine kinase" evidence="8">
    <location>
        <begin position="33"/>
        <end position="221"/>
    </location>
</feature>
<keyword evidence="10" id="KW-1185">Reference proteome</keyword>
<keyword evidence="5 9" id="KW-0418">Kinase</keyword>
<dbReference type="SMART" id="SM00387">
    <property type="entry name" value="HATPase_c"/>
    <property type="match status" value="1"/>
</dbReference>
<keyword evidence="3" id="KW-0808">Transferase</keyword>
<dbReference type="STRING" id="392015.SAMN05421543_106202"/>
<dbReference type="Proteomes" id="UP000183508">
    <property type="component" value="Unassembled WGS sequence"/>
</dbReference>
<name>A0A1I7IG52_9BACL</name>
<dbReference type="PROSITE" id="PS50109">
    <property type="entry name" value="HIS_KIN"/>
    <property type="match status" value="1"/>
</dbReference>
<keyword evidence="7" id="KW-0902">Two-component regulatory system</keyword>
<evidence type="ECO:0000259" key="8">
    <source>
        <dbReference type="PROSITE" id="PS50109"/>
    </source>
</evidence>
<dbReference type="OrthoDB" id="9781904at2"/>
<dbReference type="GO" id="GO:0046983">
    <property type="term" value="F:protein dimerization activity"/>
    <property type="evidence" value="ECO:0007669"/>
    <property type="project" value="InterPro"/>
</dbReference>
<dbReference type="eggNOG" id="COG4585">
    <property type="taxonomic scope" value="Bacteria"/>
</dbReference>
<dbReference type="AlphaFoldDB" id="A0A1I7IG52"/>
<evidence type="ECO:0000256" key="1">
    <source>
        <dbReference type="ARBA" id="ARBA00000085"/>
    </source>
</evidence>
<dbReference type="EC" id="2.7.13.3" evidence="2"/>
<dbReference type="Pfam" id="PF02518">
    <property type="entry name" value="HATPase_c"/>
    <property type="match status" value="1"/>
</dbReference>